<protein>
    <recommendedName>
        <fullName evidence="1">FAD dependent oxidoreductase domain-containing protein</fullName>
    </recommendedName>
</protein>
<name>A0A2H0RDZ4_9BACT</name>
<accession>A0A2H0RDZ4</accession>
<dbReference type="PANTHER" id="PTHR13847:SF281">
    <property type="entry name" value="FAD DEPENDENT OXIDOREDUCTASE DOMAIN-CONTAINING PROTEIN"/>
    <property type="match status" value="1"/>
</dbReference>
<dbReference type="Pfam" id="PF01266">
    <property type="entry name" value="DAO"/>
    <property type="match status" value="1"/>
</dbReference>
<gene>
    <name evidence="2" type="ORF">COV10_03580</name>
</gene>
<feature type="domain" description="FAD dependent oxidoreductase" evidence="1">
    <location>
        <begin position="28"/>
        <end position="440"/>
    </location>
</feature>
<dbReference type="GO" id="GO:0005737">
    <property type="term" value="C:cytoplasm"/>
    <property type="evidence" value="ECO:0007669"/>
    <property type="project" value="TreeGrafter"/>
</dbReference>
<evidence type="ECO:0000313" key="3">
    <source>
        <dbReference type="Proteomes" id="UP000228767"/>
    </source>
</evidence>
<dbReference type="SUPFAM" id="SSF51905">
    <property type="entry name" value="FAD/NAD(P)-binding domain"/>
    <property type="match status" value="1"/>
</dbReference>
<dbReference type="AlphaFoldDB" id="A0A2H0RDZ4"/>
<dbReference type="InterPro" id="IPR036188">
    <property type="entry name" value="FAD/NAD-bd_sf"/>
</dbReference>
<sequence>MIPNHSPWIAQLNRTRPVVPITKDTSADVVIVGGGIAGVTTAYFILRDRDKKVVMLEADKIAHGATGHNAGQITSYFERPLSEIVAKFGFEMALEGQRLVESAWILLDQIVAEAKLQTSLYRFAGYAGLSSFKQVTKHLKDNRLRVDYGLIPESFVVADHWNRREDIPKEFGDLYTVAPQKDILELLETNNQDYIAALSTQKGCMNSALFSEELIGYLVATHKERFSFYEGSPVKTVRLKSDTATLDVLAHKVEAKRVILCTKGFENFSIINEAGSDIDTKFHHLVAGRIGYMSGHLEPLKNPPVAISYFPRTDQKNNDPTGESYYYLTRRPQEHEGMGSCNLVCTGGPDKVLPNGAEYSRKELCSENIRIEINEFLEDNYCKYPKEEPESPFCWHGPMGYTPNGIRRIGPEPCNPVLMYNLGCNGVGILPSVYGGKRVSQHINDEKLEQSIFDPQDQRCEV</sequence>
<dbReference type="PANTHER" id="PTHR13847">
    <property type="entry name" value="SARCOSINE DEHYDROGENASE-RELATED"/>
    <property type="match status" value="1"/>
</dbReference>
<organism evidence="2 3">
    <name type="scientific">Candidatus Vogelbacteria bacterium CG10_big_fil_rev_8_21_14_0_10_51_16</name>
    <dbReference type="NCBI Taxonomy" id="1975045"/>
    <lineage>
        <taxon>Bacteria</taxon>
        <taxon>Candidatus Vogeliibacteriota</taxon>
    </lineage>
</organism>
<dbReference type="InterPro" id="IPR006076">
    <property type="entry name" value="FAD-dep_OxRdtase"/>
</dbReference>
<evidence type="ECO:0000259" key="1">
    <source>
        <dbReference type="Pfam" id="PF01266"/>
    </source>
</evidence>
<dbReference type="EMBL" id="PCYI01000024">
    <property type="protein sequence ID" value="PIR44660.1"/>
    <property type="molecule type" value="Genomic_DNA"/>
</dbReference>
<dbReference type="Gene3D" id="3.50.50.60">
    <property type="entry name" value="FAD/NAD(P)-binding domain"/>
    <property type="match status" value="1"/>
</dbReference>
<dbReference type="Proteomes" id="UP000228767">
    <property type="component" value="Unassembled WGS sequence"/>
</dbReference>
<dbReference type="Gene3D" id="3.30.9.10">
    <property type="entry name" value="D-Amino Acid Oxidase, subunit A, domain 2"/>
    <property type="match status" value="1"/>
</dbReference>
<reference evidence="2 3" key="1">
    <citation type="submission" date="2017-09" db="EMBL/GenBank/DDBJ databases">
        <title>Depth-based differentiation of microbial function through sediment-hosted aquifers and enrichment of novel symbionts in the deep terrestrial subsurface.</title>
        <authorList>
            <person name="Probst A.J."/>
            <person name="Ladd B."/>
            <person name="Jarett J.K."/>
            <person name="Geller-Mcgrath D.E."/>
            <person name="Sieber C.M."/>
            <person name="Emerson J.B."/>
            <person name="Anantharaman K."/>
            <person name="Thomas B.C."/>
            <person name="Malmstrom R."/>
            <person name="Stieglmeier M."/>
            <person name="Klingl A."/>
            <person name="Woyke T."/>
            <person name="Ryan C.M."/>
            <person name="Banfield J.F."/>
        </authorList>
    </citation>
    <scope>NUCLEOTIDE SEQUENCE [LARGE SCALE GENOMIC DNA]</scope>
    <source>
        <strain evidence="2">CG10_big_fil_rev_8_21_14_0_10_51_16</strain>
    </source>
</reference>
<comment type="caution">
    <text evidence="2">The sequence shown here is derived from an EMBL/GenBank/DDBJ whole genome shotgun (WGS) entry which is preliminary data.</text>
</comment>
<evidence type="ECO:0000313" key="2">
    <source>
        <dbReference type="EMBL" id="PIR44660.1"/>
    </source>
</evidence>
<proteinExistence type="predicted"/>